<dbReference type="GO" id="GO:0008841">
    <property type="term" value="F:dihydrofolate synthase activity"/>
    <property type="evidence" value="ECO:0007669"/>
    <property type="project" value="TreeGrafter"/>
</dbReference>
<evidence type="ECO:0000256" key="1">
    <source>
        <dbReference type="ARBA" id="ARBA00008276"/>
    </source>
</evidence>
<dbReference type="PANTHER" id="PTHR11136:SF0">
    <property type="entry name" value="DIHYDROFOLATE SYNTHETASE-RELATED"/>
    <property type="match status" value="1"/>
</dbReference>
<evidence type="ECO:0000256" key="6">
    <source>
        <dbReference type="ARBA" id="ARBA00022840"/>
    </source>
</evidence>
<evidence type="ECO:0000313" key="13">
    <source>
        <dbReference type="EMBL" id="OGY50849.1"/>
    </source>
</evidence>
<accession>A0A1G1YEY8</accession>
<evidence type="ECO:0000256" key="9">
    <source>
        <dbReference type="ARBA" id="ARBA00047493"/>
    </source>
</evidence>
<dbReference type="PROSITE" id="PS01012">
    <property type="entry name" value="FOLYLPOLYGLU_SYNT_2"/>
    <property type="match status" value="1"/>
</dbReference>
<comment type="catalytic activity">
    <reaction evidence="9">
        <text>(6S)-5,6,7,8-tetrahydrofolyl-(gamma-L-Glu)(n) + L-glutamate + ATP = (6S)-5,6,7,8-tetrahydrofolyl-(gamma-L-Glu)(n+1) + ADP + phosphate + H(+)</text>
        <dbReference type="Rhea" id="RHEA:10580"/>
        <dbReference type="Rhea" id="RHEA-COMP:14738"/>
        <dbReference type="Rhea" id="RHEA-COMP:14740"/>
        <dbReference type="ChEBI" id="CHEBI:15378"/>
        <dbReference type="ChEBI" id="CHEBI:29985"/>
        <dbReference type="ChEBI" id="CHEBI:30616"/>
        <dbReference type="ChEBI" id="CHEBI:43474"/>
        <dbReference type="ChEBI" id="CHEBI:141005"/>
        <dbReference type="ChEBI" id="CHEBI:456216"/>
        <dbReference type="EC" id="6.3.2.17"/>
    </reaction>
</comment>
<dbReference type="NCBIfam" id="TIGR01499">
    <property type="entry name" value="folC"/>
    <property type="match status" value="1"/>
</dbReference>
<feature type="domain" description="Mur ligase C-terminal" evidence="11">
    <location>
        <begin position="288"/>
        <end position="406"/>
    </location>
</feature>
<dbReference type="STRING" id="1797542.A3J59_03280"/>
<dbReference type="InterPro" id="IPR004101">
    <property type="entry name" value="Mur_ligase_C"/>
</dbReference>
<evidence type="ECO:0000256" key="8">
    <source>
        <dbReference type="ARBA" id="ARBA00030592"/>
    </source>
</evidence>
<dbReference type="AlphaFoldDB" id="A0A1G1YEY8"/>
<dbReference type="PANTHER" id="PTHR11136">
    <property type="entry name" value="FOLYLPOLYGLUTAMATE SYNTHASE-RELATED"/>
    <property type="match status" value="1"/>
</dbReference>
<protein>
    <recommendedName>
        <fullName evidence="2">tetrahydrofolate synthase</fullName>
        <ecNumber evidence="2">6.3.2.17</ecNumber>
    </recommendedName>
    <alternativeName>
        <fullName evidence="8">Tetrahydrofolylpolyglutamate synthase</fullName>
    </alternativeName>
</protein>
<keyword evidence="7" id="KW-0460">Magnesium</keyword>
<evidence type="ECO:0000256" key="7">
    <source>
        <dbReference type="ARBA" id="ARBA00022842"/>
    </source>
</evidence>
<dbReference type="EMBL" id="MHIL01000027">
    <property type="protein sequence ID" value="OGY50849.1"/>
    <property type="molecule type" value="Genomic_DNA"/>
</dbReference>
<dbReference type="InterPro" id="IPR013221">
    <property type="entry name" value="Mur_ligase_cen"/>
</dbReference>
<dbReference type="GO" id="GO:0005737">
    <property type="term" value="C:cytoplasm"/>
    <property type="evidence" value="ECO:0007669"/>
    <property type="project" value="TreeGrafter"/>
</dbReference>
<evidence type="ECO:0000259" key="12">
    <source>
        <dbReference type="Pfam" id="PF08245"/>
    </source>
</evidence>
<keyword evidence="3 10" id="KW-0436">Ligase</keyword>
<feature type="domain" description="Mur ligase central" evidence="12">
    <location>
        <begin position="59"/>
        <end position="207"/>
    </location>
</feature>
<sequence>MSSSFRQYQDAVTYLESLANIKQQNYLTATHGRSIFLRRCRALLQQLGNPQLKLRYVHVGGTSGKGSVATMIQSILTAGGCRTGLYTSPYPTTFAEKISVDGRLIGARTMRALTEKLKIAIDQTYLRSRYGQPSYFEASTALALLYFAAQRVDYAVLEVGVGGRYDATNVIPAPAATVINTIGLDHVELLGDTVEKIAREKAAIIKLKTHFFTPQSNPPAVRRIFQTACRRAGAEFHLVPRPKTPFRLNLLGDHQQQNAAIAAAVCRRLGVHDAAISRGLRRVTMPCRLEVMQKKPLVILDGAHNQSKVKTTTAALKHLTYKKLYLIIALTHERNPGAVFKNIIPLADGLYVTRYRSAYRRCYPPLELARKLKTAAPIQVTLDADRALDRALHKASARDLVLVTGSLFLAGELRRRWRSEKRIVAERRS</sequence>
<dbReference type="GO" id="GO:0046872">
    <property type="term" value="F:metal ion binding"/>
    <property type="evidence" value="ECO:0007669"/>
    <property type="project" value="UniProtKB-KW"/>
</dbReference>
<evidence type="ECO:0000256" key="2">
    <source>
        <dbReference type="ARBA" id="ARBA00013025"/>
    </source>
</evidence>
<name>A0A1G1YEY8_9BACT</name>
<evidence type="ECO:0000256" key="5">
    <source>
        <dbReference type="ARBA" id="ARBA00022741"/>
    </source>
</evidence>
<dbReference type="InterPro" id="IPR036615">
    <property type="entry name" value="Mur_ligase_C_dom_sf"/>
</dbReference>
<reference evidence="13 14" key="1">
    <citation type="journal article" date="2016" name="Nat. Commun.">
        <title>Thousands of microbial genomes shed light on interconnected biogeochemical processes in an aquifer system.</title>
        <authorList>
            <person name="Anantharaman K."/>
            <person name="Brown C.T."/>
            <person name="Hug L.A."/>
            <person name="Sharon I."/>
            <person name="Castelle C.J."/>
            <person name="Probst A.J."/>
            <person name="Thomas B.C."/>
            <person name="Singh A."/>
            <person name="Wilkins M.J."/>
            <person name="Karaoz U."/>
            <person name="Brodie E.L."/>
            <person name="Williams K.H."/>
            <person name="Hubbard S.S."/>
            <person name="Banfield J.F."/>
        </authorList>
    </citation>
    <scope>NUCLEOTIDE SEQUENCE [LARGE SCALE GENOMIC DNA]</scope>
</reference>
<dbReference type="EC" id="6.3.2.17" evidence="2"/>
<dbReference type="PIRSF" id="PIRSF001563">
    <property type="entry name" value="Folylpolyglu_synth"/>
    <property type="match status" value="1"/>
</dbReference>
<organism evidence="13 14">
    <name type="scientific">Candidatus Buchananbacteria bacterium RIFCSPHIGHO2_02_FULL_56_16</name>
    <dbReference type="NCBI Taxonomy" id="1797542"/>
    <lineage>
        <taxon>Bacteria</taxon>
        <taxon>Candidatus Buchananiibacteriota</taxon>
    </lineage>
</organism>
<evidence type="ECO:0000256" key="10">
    <source>
        <dbReference type="PIRNR" id="PIRNR001563"/>
    </source>
</evidence>
<dbReference type="Pfam" id="PF02875">
    <property type="entry name" value="Mur_ligase_C"/>
    <property type="match status" value="1"/>
</dbReference>
<dbReference type="Pfam" id="PF08245">
    <property type="entry name" value="Mur_ligase_M"/>
    <property type="match status" value="1"/>
</dbReference>
<dbReference type="Gene3D" id="3.40.1190.10">
    <property type="entry name" value="Mur-like, catalytic domain"/>
    <property type="match status" value="1"/>
</dbReference>
<dbReference type="SUPFAM" id="SSF53623">
    <property type="entry name" value="MurD-like peptide ligases, catalytic domain"/>
    <property type="match status" value="1"/>
</dbReference>
<evidence type="ECO:0000256" key="3">
    <source>
        <dbReference type="ARBA" id="ARBA00022598"/>
    </source>
</evidence>
<evidence type="ECO:0000259" key="11">
    <source>
        <dbReference type="Pfam" id="PF02875"/>
    </source>
</evidence>
<dbReference type="GO" id="GO:0005524">
    <property type="term" value="F:ATP binding"/>
    <property type="evidence" value="ECO:0007669"/>
    <property type="project" value="UniProtKB-KW"/>
</dbReference>
<dbReference type="InterPro" id="IPR001645">
    <property type="entry name" value="Folylpolyglutamate_synth"/>
</dbReference>
<keyword evidence="5 10" id="KW-0547">Nucleotide-binding</keyword>
<dbReference type="InterPro" id="IPR036565">
    <property type="entry name" value="Mur-like_cat_sf"/>
</dbReference>
<dbReference type="GO" id="GO:0004326">
    <property type="term" value="F:tetrahydrofolylpolyglutamate synthase activity"/>
    <property type="evidence" value="ECO:0007669"/>
    <property type="project" value="UniProtKB-EC"/>
</dbReference>
<gene>
    <name evidence="13" type="ORF">A3J59_03280</name>
</gene>
<dbReference type="Proteomes" id="UP000177310">
    <property type="component" value="Unassembled WGS sequence"/>
</dbReference>
<keyword evidence="4" id="KW-0479">Metal-binding</keyword>
<comment type="similarity">
    <text evidence="1 10">Belongs to the folylpolyglutamate synthase family.</text>
</comment>
<evidence type="ECO:0000256" key="4">
    <source>
        <dbReference type="ARBA" id="ARBA00022723"/>
    </source>
</evidence>
<comment type="caution">
    <text evidence="13">The sequence shown here is derived from an EMBL/GenBank/DDBJ whole genome shotgun (WGS) entry which is preliminary data.</text>
</comment>
<evidence type="ECO:0000313" key="14">
    <source>
        <dbReference type="Proteomes" id="UP000177310"/>
    </source>
</evidence>
<dbReference type="SUPFAM" id="SSF53244">
    <property type="entry name" value="MurD-like peptide ligases, peptide-binding domain"/>
    <property type="match status" value="1"/>
</dbReference>
<dbReference type="Gene3D" id="3.90.190.20">
    <property type="entry name" value="Mur ligase, C-terminal domain"/>
    <property type="match status" value="1"/>
</dbReference>
<proteinExistence type="inferred from homology"/>
<keyword evidence="6 10" id="KW-0067">ATP-binding</keyword>
<dbReference type="InterPro" id="IPR018109">
    <property type="entry name" value="Folylpolyglutamate_synth_CS"/>
</dbReference>